<dbReference type="Gene3D" id="1.20.1250.20">
    <property type="entry name" value="MFS general substrate transporter like domains"/>
    <property type="match status" value="2"/>
</dbReference>
<dbReference type="PANTHER" id="PTHR23506">
    <property type="entry name" value="GH10249P"/>
    <property type="match status" value="1"/>
</dbReference>
<keyword evidence="2" id="KW-0813">Transport</keyword>
<evidence type="ECO:0000256" key="1">
    <source>
        <dbReference type="ARBA" id="ARBA00004141"/>
    </source>
</evidence>
<sequence>MRHEPIEGSHRSLMNRCRDALQQVDSARTHRRLVLLMVAIALFLDNMLLTTVVPIVPNFLMTMKAKSVVKSILERSEYNCTSKKHLVNTLMEAIMHLAPISWASRAQVALSEIDFLDPDVASWRERREVGRLLRRVKSLAQDCNLNTTAMAIEMRESHMGRENFLVGMLFASKSIVQLIVNPMVGPLTNKIGYSLPMFTGFLIMFASTFRMGMLATYYTDTKERSRAFGSALTALALGVLVGPTYGGLVYQFVNKRAPFLMLSALALLDGRSLTFGNMGIAVLEPALPMWMKKHMNSDNWEQGIAFLPASISYLLSTNIFGRFAYKMGYWLSAFLGMLLCGLCLICVPFARTLGHLITPVFGLGVAMGMVDASMMPQMGCLVDLRHVAVYGSVYAIADAAFCLGFAIGPAVSGSLAQSAGFSWTIWGIAIVSLVYGPLLLFLRNPPRREEAQPLKTMSSLKPLGSGLEYDPTEGGLKPYGYED</sequence>
<feature type="transmembrane region" description="Helical" evidence="7">
    <location>
        <begin position="329"/>
        <end position="350"/>
    </location>
</feature>
<feature type="transmembrane region" description="Helical" evidence="7">
    <location>
        <begin position="33"/>
        <end position="56"/>
    </location>
</feature>
<feature type="transmembrane region" description="Helical" evidence="7">
    <location>
        <begin position="197"/>
        <end position="219"/>
    </location>
</feature>
<dbReference type="FunFam" id="1.20.1250.20:FF:000401">
    <property type="entry name" value="Vesicular amine transporter"/>
    <property type="match status" value="1"/>
</dbReference>
<evidence type="ECO:0000313" key="10">
    <source>
        <dbReference type="Proteomes" id="UP000275846"/>
    </source>
</evidence>
<evidence type="ECO:0000256" key="4">
    <source>
        <dbReference type="ARBA" id="ARBA00022989"/>
    </source>
</evidence>
<dbReference type="GO" id="GO:0030672">
    <property type="term" value="C:synaptic vesicle membrane"/>
    <property type="evidence" value="ECO:0007669"/>
    <property type="project" value="TreeGrafter"/>
</dbReference>
<evidence type="ECO:0000256" key="2">
    <source>
        <dbReference type="ARBA" id="ARBA00022448"/>
    </source>
</evidence>
<dbReference type="OrthoDB" id="5086884at2759"/>
<gene>
    <name evidence="9" type="ORF">SSLN_LOCUS3284</name>
</gene>
<dbReference type="InterPro" id="IPR050930">
    <property type="entry name" value="MFS_Vesicular_Transporter"/>
</dbReference>
<protein>
    <submittedName>
        <fullName evidence="11">MFS domain-containing protein</fullName>
    </submittedName>
</protein>
<dbReference type="EMBL" id="UYSU01032488">
    <property type="protein sequence ID" value="VDL89669.1"/>
    <property type="molecule type" value="Genomic_DNA"/>
</dbReference>
<comment type="subcellular location">
    <subcellularLocation>
        <location evidence="1">Membrane</location>
        <topology evidence="1">Multi-pass membrane protein</topology>
    </subcellularLocation>
</comment>
<keyword evidence="4 7" id="KW-1133">Transmembrane helix</keyword>
<reference evidence="9 10" key="2">
    <citation type="submission" date="2018-11" db="EMBL/GenBank/DDBJ databases">
        <authorList>
            <consortium name="Pathogen Informatics"/>
        </authorList>
    </citation>
    <scope>NUCLEOTIDE SEQUENCE [LARGE SCALE GENOMIC DNA]</scope>
    <source>
        <strain evidence="9 10">NST_G2</strain>
    </source>
</reference>
<evidence type="ECO:0000256" key="6">
    <source>
        <dbReference type="SAM" id="MobiDB-lite"/>
    </source>
</evidence>
<dbReference type="PROSITE" id="PS50850">
    <property type="entry name" value="MFS"/>
    <property type="match status" value="1"/>
</dbReference>
<dbReference type="GO" id="GO:0005335">
    <property type="term" value="F:serotonin:sodium:chloride symporter activity"/>
    <property type="evidence" value="ECO:0007669"/>
    <property type="project" value="TreeGrafter"/>
</dbReference>
<feature type="region of interest" description="Disordered" evidence="6">
    <location>
        <begin position="452"/>
        <end position="483"/>
    </location>
</feature>
<keyword evidence="3 7" id="KW-0812">Transmembrane</keyword>
<feature type="transmembrane region" description="Helical" evidence="7">
    <location>
        <begin position="387"/>
        <end position="411"/>
    </location>
</feature>
<dbReference type="GO" id="GO:0043195">
    <property type="term" value="C:terminal bouton"/>
    <property type="evidence" value="ECO:0007669"/>
    <property type="project" value="TreeGrafter"/>
</dbReference>
<proteinExistence type="predicted"/>
<dbReference type="Pfam" id="PF07690">
    <property type="entry name" value="MFS_1"/>
    <property type="match status" value="1"/>
</dbReference>
<reference evidence="11" key="1">
    <citation type="submission" date="2016-06" db="UniProtKB">
        <authorList>
            <consortium name="WormBaseParasite"/>
        </authorList>
    </citation>
    <scope>IDENTIFICATION</scope>
</reference>
<dbReference type="InterPro" id="IPR020846">
    <property type="entry name" value="MFS_dom"/>
</dbReference>
<evidence type="ECO:0000313" key="11">
    <source>
        <dbReference type="WBParaSite" id="SSLN_0000338401-mRNA-1"/>
    </source>
</evidence>
<feature type="transmembrane region" description="Helical" evidence="7">
    <location>
        <begin position="231"/>
        <end position="253"/>
    </location>
</feature>
<dbReference type="GO" id="GO:0015842">
    <property type="term" value="P:aminergic neurotransmitter loading into synaptic vesicle"/>
    <property type="evidence" value="ECO:0007669"/>
    <property type="project" value="TreeGrafter"/>
</dbReference>
<dbReference type="SUPFAM" id="SSF103473">
    <property type="entry name" value="MFS general substrate transporter"/>
    <property type="match status" value="1"/>
</dbReference>
<dbReference type="WBParaSite" id="SSLN_0000338401-mRNA-1">
    <property type="protein sequence ID" value="SSLN_0000338401-mRNA-1"/>
    <property type="gene ID" value="SSLN_0000338401"/>
</dbReference>
<dbReference type="PANTHER" id="PTHR23506:SF23">
    <property type="entry name" value="GH10249P"/>
    <property type="match status" value="1"/>
</dbReference>
<keyword evidence="10" id="KW-1185">Reference proteome</keyword>
<dbReference type="STRING" id="70667.A0A183SGD6"/>
<feature type="transmembrane region" description="Helical" evidence="7">
    <location>
        <begin position="423"/>
        <end position="442"/>
    </location>
</feature>
<accession>A0A183SGD6</accession>
<dbReference type="Proteomes" id="UP000275846">
    <property type="component" value="Unassembled WGS sequence"/>
</dbReference>
<organism evidence="11">
    <name type="scientific">Schistocephalus solidus</name>
    <name type="common">Tapeworm</name>
    <dbReference type="NCBI Taxonomy" id="70667"/>
    <lineage>
        <taxon>Eukaryota</taxon>
        <taxon>Metazoa</taxon>
        <taxon>Spiralia</taxon>
        <taxon>Lophotrochozoa</taxon>
        <taxon>Platyhelminthes</taxon>
        <taxon>Cestoda</taxon>
        <taxon>Eucestoda</taxon>
        <taxon>Diphyllobothriidea</taxon>
        <taxon>Diphyllobothriidae</taxon>
        <taxon>Schistocephalus</taxon>
    </lineage>
</organism>
<evidence type="ECO:0000256" key="3">
    <source>
        <dbReference type="ARBA" id="ARBA00022692"/>
    </source>
</evidence>
<dbReference type="AlphaFoldDB" id="A0A183SGD6"/>
<feature type="transmembrane region" description="Helical" evidence="7">
    <location>
        <begin position="356"/>
        <end position="375"/>
    </location>
</feature>
<evidence type="ECO:0000256" key="5">
    <source>
        <dbReference type="ARBA" id="ARBA00023136"/>
    </source>
</evidence>
<evidence type="ECO:0000256" key="7">
    <source>
        <dbReference type="SAM" id="Phobius"/>
    </source>
</evidence>
<keyword evidence="5 7" id="KW-0472">Membrane</keyword>
<dbReference type="InterPro" id="IPR036259">
    <property type="entry name" value="MFS_trans_sf"/>
</dbReference>
<feature type="transmembrane region" description="Helical" evidence="7">
    <location>
        <begin position="164"/>
        <end position="185"/>
    </location>
</feature>
<evidence type="ECO:0000313" key="9">
    <source>
        <dbReference type="EMBL" id="VDL89669.1"/>
    </source>
</evidence>
<feature type="domain" description="Major facilitator superfamily (MFS) profile" evidence="8">
    <location>
        <begin position="258"/>
        <end position="483"/>
    </location>
</feature>
<name>A0A183SGD6_SCHSO</name>
<dbReference type="InterPro" id="IPR011701">
    <property type="entry name" value="MFS"/>
</dbReference>
<evidence type="ECO:0000259" key="8">
    <source>
        <dbReference type="PROSITE" id="PS50850"/>
    </source>
</evidence>